<gene>
    <name evidence="5" type="ORF">G3T16_11380</name>
</gene>
<dbReference type="KEGG" id="kim:G3T16_11380"/>
<feature type="signal peptide" evidence="2">
    <location>
        <begin position="1"/>
        <end position="20"/>
    </location>
</feature>
<evidence type="ECO:0000256" key="2">
    <source>
        <dbReference type="SAM" id="SignalP"/>
    </source>
</evidence>
<dbReference type="InterPro" id="IPR031304">
    <property type="entry name" value="SLT_2"/>
</dbReference>
<keyword evidence="2" id="KW-0732">Signal</keyword>
<dbReference type="Gene3D" id="1.10.8.350">
    <property type="entry name" value="Bacterial muramidase"/>
    <property type="match status" value="1"/>
</dbReference>
<dbReference type="Pfam" id="PF01471">
    <property type="entry name" value="PG_binding_1"/>
    <property type="match status" value="1"/>
</dbReference>
<dbReference type="RefSeq" id="WP_163495371.1">
    <property type="nucleotide sequence ID" value="NZ_CP048711.1"/>
</dbReference>
<dbReference type="Gene3D" id="1.10.101.10">
    <property type="entry name" value="PGBD-like superfamily/PGBD"/>
    <property type="match status" value="1"/>
</dbReference>
<dbReference type="EMBL" id="CP048711">
    <property type="protein sequence ID" value="QIB65933.1"/>
    <property type="molecule type" value="Genomic_DNA"/>
</dbReference>
<evidence type="ECO:0000259" key="4">
    <source>
        <dbReference type="Pfam" id="PF13406"/>
    </source>
</evidence>
<protein>
    <submittedName>
        <fullName evidence="5">Lytic murein transglycosylase</fullName>
    </submittedName>
</protein>
<evidence type="ECO:0000256" key="1">
    <source>
        <dbReference type="SAM" id="MobiDB-lite"/>
    </source>
</evidence>
<proteinExistence type="predicted"/>
<dbReference type="InterPro" id="IPR011970">
    <property type="entry name" value="MltB_2"/>
</dbReference>
<evidence type="ECO:0000313" key="6">
    <source>
        <dbReference type="Proteomes" id="UP000477680"/>
    </source>
</evidence>
<dbReference type="PANTHER" id="PTHR30163">
    <property type="entry name" value="MEMBRANE-BOUND LYTIC MUREIN TRANSGLYCOSYLASE B"/>
    <property type="match status" value="1"/>
</dbReference>
<feature type="compositionally biased region" description="Basic and acidic residues" evidence="1">
    <location>
        <begin position="382"/>
        <end position="397"/>
    </location>
</feature>
<feature type="domain" description="Peptidoglycan binding-like" evidence="3">
    <location>
        <begin position="336"/>
        <end position="390"/>
    </location>
</feature>
<feature type="chain" id="PRO_5025416638" evidence="2">
    <location>
        <begin position="21"/>
        <end position="397"/>
    </location>
</feature>
<dbReference type="SUPFAM" id="SSF53955">
    <property type="entry name" value="Lysozyme-like"/>
    <property type="match status" value="1"/>
</dbReference>
<dbReference type="PANTHER" id="PTHR30163:SF8">
    <property type="entry name" value="LYTIC MUREIN TRANSGLYCOSYLASE"/>
    <property type="match status" value="1"/>
</dbReference>
<dbReference type="InterPro" id="IPR036365">
    <property type="entry name" value="PGBD-like_sf"/>
</dbReference>
<dbReference type="NCBIfam" id="TIGR02283">
    <property type="entry name" value="MltB_2"/>
    <property type="match status" value="1"/>
</dbReference>
<evidence type="ECO:0000313" key="5">
    <source>
        <dbReference type="EMBL" id="QIB65933.1"/>
    </source>
</evidence>
<sequence length="397" mass="44118">MRFRPTNVLLVLLLAATASADDEFAVCLAGLQQQALDAGVAEPLVMALVPGLERQARVLELDRQQPEFVQTFAQYLDARVTPARIERGRVLYRQHRDFLRQLTREYGVPGQYLIAFWGLETNFGSYLGRMPTLDSLATLACDARRSEFFSAEFIAALQLLQREELDPAQMRGSWAGAVGHTQFMPTSYLRYAVDGDGDGTVDLWRSEQDALASGANLLRQLGWQPDLRWGREVQLQRDFPFELAGPATRKPQAEWAQLGVRRADGAALDETDEQASVLLPAGYAGPAFLVYDNFDVIMHWNRSESYGISVGHLADRITGEAGLRRPPPANQQPLSRQEIEALQTQLNRLGFAAGDEDGLLGPATRAALATFQRNNGLVADGYPDRDSLEKIQQTRDQ</sequence>
<dbReference type="CDD" id="cd13399">
    <property type="entry name" value="Slt35-like"/>
    <property type="match status" value="1"/>
</dbReference>
<dbReference type="InterPro" id="IPR036366">
    <property type="entry name" value="PGBDSf"/>
</dbReference>
<dbReference type="InterPro" id="IPR043426">
    <property type="entry name" value="MltB-like"/>
</dbReference>
<dbReference type="InterPro" id="IPR002477">
    <property type="entry name" value="Peptidoglycan-bd-like"/>
</dbReference>
<feature type="region of interest" description="Disordered" evidence="1">
    <location>
        <begin position="377"/>
        <end position="397"/>
    </location>
</feature>
<reference evidence="5 6" key="1">
    <citation type="submission" date="2020-02" db="EMBL/GenBank/DDBJ databases">
        <title>Genome sequencing for Kineobactrum sp. M2.</title>
        <authorList>
            <person name="Park S.-J."/>
        </authorList>
    </citation>
    <scope>NUCLEOTIDE SEQUENCE [LARGE SCALE GENOMIC DNA]</scope>
    <source>
        <strain evidence="5 6">M2</strain>
    </source>
</reference>
<evidence type="ECO:0000259" key="3">
    <source>
        <dbReference type="Pfam" id="PF01471"/>
    </source>
</evidence>
<dbReference type="Pfam" id="PF13406">
    <property type="entry name" value="SLT_2"/>
    <property type="match status" value="1"/>
</dbReference>
<dbReference type="InterPro" id="IPR023346">
    <property type="entry name" value="Lysozyme-like_dom_sf"/>
</dbReference>
<dbReference type="SUPFAM" id="SSF47090">
    <property type="entry name" value="PGBD-like"/>
    <property type="match status" value="1"/>
</dbReference>
<organism evidence="5 6">
    <name type="scientific">Kineobactrum salinum</name>
    <dbReference type="NCBI Taxonomy" id="2708301"/>
    <lineage>
        <taxon>Bacteria</taxon>
        <taxon>Pseudomonadati</taxon>
        <taxon>Pseudomonadota</taxon>
        <taxon>Gammaproteobacteria</taxon>
        <taxon>Cellvibrionales</taxon>
        <taxon>Halieaceae</taxon>
        <taxon>Kineobactrum</taxon>
    </lineage>
</organism>
<dbReference type="GO" id="GO:0008933">
    <property type="term" value="F:peptidoglycan lytic transglycosylase activity"/>
    <property type="evidence" value="ECO:0007669"/>
    <property type="project" value="TreeGrafter"/>
</dbReference>
<dbReference type="Proteomes" id="UP000477680">
    <property type="component" value="Chromosome"/>
</dbReference>
<dbReference type="GO" id="GO:0009253">
    <property type="term" value="P:peptidoglycan catabolic process"/>
    <property type="evidence" value="ECO:0007669"/>
    <property type="project" value="TreeGrafter"/>
</dbReference>
<keyword evidence="6" id="KW-1185">Reference proteome</keyword>
<dbReference type="AlphaFoldDB" id="A0A6C0U291"/>
<feature type="domain" description="Transglycosylase SLT" evidence="4">
    <location>
        <begin position="24"/>
        <end position="315"/>
    </location>
</feature>
<dbReference type="FunFam" id="1.10.8.350:FF:000001">
    <property type="entry name" value="Lytic murein transglycosylase B"/>
    <property type="match status" value="1"/>
</dbReference>
<dbReference type="Gene3D" id="1.10.530.10">
    <property type="match status" value="1"/>
</dbReference>
<name>A0A6C0U291_9GAMM</name>
<accession>A0A6C0U291</accession>